<dbReference type="RefSeq" id="WP_184956281.1">
    <property type="nucleotide sequence ID" value="NZ_BOMC01000024.1"/>
</dbReference>
<dbReference type="PROSITE" id="PS51819">
    <property type="entry name" value="VOC"/>
    <property type="match status" value="1"/>
</dbReference>
<dbReference type="Gene3D" id="3.10.180.10">
    <property type="entry name" value="2,3-Dihydroxybiphenyl 1,2-Dioxygenase, domain 1"/>
    <property type="match status" value="1"/>
</dbReference>
<dbReference type="GO" id="GO:0016829">
    <property type="term" value="F:lyase activity"/>
    <property type="evidence" value="ECO:0007669"/>
    <property type="project" value="UniProtKB-KW"/>
</dbReference>
<protein>
    <submittedName>
        <fullName evidence="2">Catechol 2,3-dioxygenase-like lactoylglutathione lyase family enzyme</fullName>
    </submittedName>
</protein>
<dbReference type="SUPFAM" id="SSF54593">
    <property type="entry name" value="Glyoxalase/Bleomycin resistance protein/Dihydroxybiphenyl dioxygenase"/>
    <property type="match status" value="1"/>
</dbReference>
<keyword evidence="2" id="KW-0223">Dioxygenase</keyword>
<keyword evidence="3" id="KW-1185">Reference proteome</keyword>
<dbReference type="EMBL" id="JACHMF010000001">
    <property type="protein sequence ID" value="MBB4698252.1"/>
    <property type="molecule type" value="Genomic_DNA"/>
</dbReference>
<dbReference type="PANTHER" id="PTHR36437:SF2">
    <property type="entry name" value="GLYOXALASE_BLEOMYCIN RESISTANCE PROTEIN_DIOXYGENASE"/>
    <property type="match status" value="1"/>
</dbReference>
<proteinExistence type="predicted"/>
<accession>A0A7W7D0V4</accession>
<dbReference type="AlphaFoldDB" id="A0A7W7D0V4"/>
<organism evidence="2 3">
    <name type="scientific">Paractinoplanes abujensis</name>
    <dbReference type="NCBI Taxonomy" id="882441"/>
    <lineage>
        <taxon>Bacteria</taxon>
        <taxon>Bacillati</taxon>
        <taxon>Actinomycetota</taxon>
        <taxon>Actinomycetes</taxon>
        <taxon>Micromonosporales</taxon>
        <taxon>Micromonosporaceae</taxon>
        <taxon>Paractinoplanes</taxon>
    </lineage>
</organism>
<keyword evidence="2" id="KW-0560">Oxidoreductase</keyword>
<evidence type="ECO:0000259" key="1">
    <source>
        <dbReference type="PROSITE" id="PS51819"/>
    </source>
</evidence>
<reference evidence="2 3" key="1">
    <citation type="submission" date="2020-08" db="EMBL/GenBank/DDBJ databases">
        <title>Sequencing the genomes of 1000 actinobacteria strains.</title>
        <authorList>
            <person name="Klenk H.-P."/>
        </authorList>
    </citation>
    <scope>NUCLEOTIDE SEQUENCE [LARGE SCALE GENOMIC DNA]</scope>
    <source>
        <strain evidence="2 3">DSM 45518</strain>
    </source>
</reference>
<dbReference type="GO" id="GO:0051213">
    <property type="term" value="F:dioxygenase activity"/>
    <property type="evidence" value="ECO:0007669"/>
    <property type="project" value="UniProtKB-KW"/>
</dbReference>
<keyword evidence="2" id="KW-0456">Lyase</keyword>
<feature type="domain" description="VOC" evidence="1">
    <location>
        <begin position="4"/>
        <end position="132"/>
    </location>
</feature>
<dbReference type="Proteomes" id="UP000542742">
    <property type="component" value="Unassembled WGS sequence"/>
</dbReference>
<dbReference type="PANTHER" id="PTHR36437">
    <property type="entry name" value="GLYOXALASE/BLEOMYCIN RESISTANCE PROTEIN/DIOXYGENASE"/>
    <property type="match status" value="1"/>
</dbReference>
<dbReference type="Pfam" id="PF00903">
    <property type="entry name" value="Glyoxalase"/>
    <property type="match status" value="1"/>
</dbReference>
<evidence type="ECO:0000313" key="3">
    <source>
        <dbReference type="Proteomes" id="UP000542742"/>
    </source>
</evidence>
<evidence type="ECO:0000313" key="2">
    <source>
        <dbReference type="EMBL" id="MBB4698252.1"/>
    </source>
</evidence>
<sequence length="141" mass="15702">MILNVSLMTVYCLDQDATREFYVRHLGFEPRVDARMGEMRWVTLAHPNQPELELTLMTPGPPLSPSAADFIRGQLEAGQMGGFGLRVDDCRKTHAELAAAGVEFLQEPAERPYGVEAVMRDNTGNWLVLVEKKNFAPAELA</sequence>
<name>A0A7W7D0V4_9ACTN</name>
<comment type="caution">
    <text evidence="2">The sequence shown here is derived from an EMBL/GenBank/DDBJ whole genome shotgun (WGS) entry which is preliminary data.</text>
</comment>
<dbReference type="InterPro" id="IPR004360">
    <property type="entry name" value="Glyas_Fos-R_dOase_dom"/>
</dbReference>
<gene>
    <name evidence="2" type="ORF">BKA14_008400</name>
</gene>
<dbReference type="InterPro" id="IPR037523">
    <property type="entry name" value="VOC_core"/>
</dbReference>
<dbReference type="InterPro" id="IPR029068">
    <property type="entry name" value="Glyas_Bleomycin-R_OHBP_Dase"/>
</dbReference>